<evidence type="ECO:0000313" key="2">
    <source>
        <dbReference type="EMBL" id="CAA0823722.1"/>
    </source>
</evidence>
<dbReference type="Proteomes" id="UP001153555">
    <property type="component" value="Unassembled WGS sequence"/>
</dbReference>
<protein>
    <recommendedName>
        <fullName evidence="4">DUF1365 domain-containing protein</fullName>
    </recommendedName>
</protein>
<keyword evidence="1" id="KW-1133">Transmembrane helix</keyword>
<evidence type="ECO:0000313" key="3">
    <source>
        <dbReference type="Proteomes" id="UP001153555"/>
    </source>
</evidence>
<gene>
    <name evidence="2" type="ORF">SHERM_20868</name>
</gene>
<keyword evidence="1" id="KW-0472">Membrane</keyword>
<dbReference type="AlphaFoldDB" id="A0A9N7N5Z3"/>
<dbReference type="InterPro" id="IPR010775">
    <property type="entry name" value="DUF1365"/>
</dbReference>
<keyword evidence="3" id="KW-1185">Reference proteome</keyword>
<reference evidence="2" key="1">
    <citation type="submission" date="2019-12" db="EMBL/GenBank/DDBJ databases">
        <authorList>
            <person name="Scholes J."/>
        </authorList>
    </citation>
    <scope>NUCLEOTIDE SEQUENCE</scope>
</reference>
<name>A0A9N7N5Z3_STRHE</name>
<dbReference type="OrthoDB" id="3340520at2759"/>
<organism evidence="2 3">
    <name type="scientific">Striga hermonthica</name>
    <name type="common">Purple witchweed</name>
    <name type="synonym">Buchnera hermonthica</name>
    <dbReference type="NCBI Taxonomy" id="68872"/>
    <lineage>
        <taxon>Eukaryota</taxon>
        <taxon>Viridiplantae</taxon>
        <taxon>Streptophyta</taxon>
        <taxon>Embryophyta</taxon>
        <taxon>Tracheophyta</taxon>
        <taxon>Spermatophyta</taxon>
        <taxon>Magnoliopsida</taxon>
        <taxon>eudicotyledons</taxon>
        <taxon>Gunneridae</taxon>
        <taxon>Pentapetalae</taxon>
        <taxon>asterids</taxon>
        <taxon>lamiids</taxon>
        <taxon>Lamiales</taxon>
        <taxon>Orobanchaceae</taxon>
        <taxon>Buchnereae</taxon>
        <taxon>Striga</taxon>
    </lineage>
</organism>
<comment type="caution">
    <text evidence="2">The sequence shown here is derived from an EMBL/GenBank/DDBJ whole genome shotgun (WGS) entry which is preliminary data.</text>
</comment>
<dbReference type="PANTHER" id="PTHR33973:SF4">
    <property type="entry name" value="OS07G0153300 PROTEIN"/>
    <property type="match status" value="1"/>
</dbReference>
<feature type="transmembrane region" description="Helical" evidence="1">
    <location>
        <begin position="6"/>
        <end position="26"/>
    </location>
</feature>
<evidence type="ECO:0008006" key="4">
    <source>
        <dbReference type="Google" id="ProtNLM"/>
    </source>
</evidence>
<dbReference type="Pfam" id="PF07103">
    <property type="entry name" value="DUF1365"/>
    <property type="match status" value="1"/>
</dbReference>
<evidence type="ECO:0000256" key="1">
    <source>
        <dbReference type="SAM" id="Phobius"/>
    </source>
</evidence>
<sequence length="301" mass="34786">MELIYLLCSIISTTITSFFLSVLLPFRHLIRGVSTAADAGGSVSLYEGTVWHERRRPIHHSFRYPVRYALVDLDTAPHAPPDHLSAADARRVSNTNGPVFLLTIPPSVGYVQNPLSLYYCYDVEGTTRTLSKCIAEVTNTPWGERVTFVFNPNSDLVAKPLHVSPFMDMLGNWKMKTSEPDDNLHIVISVHHPKLGNYFSASLAAKRVSQYLPADYSRFFWLMPHKVALWIYWHALKLWWKNVSFIQHPRYQNPAYREDSLIRNQNIQICPFSGNDEAENLHTQETYDRCFTWRDASWPWR</sequence>
<accession>A0A9N7N5Z3</accession>
<keyword evidence="1" id="KW-0812">Transmembrane</keyword>
<proteinExistence type="predicted"/>
<dbReference type="PANTHER" id="PTHR33973">
    <property type="entry name" value="OS07G0153300 PROTEIN"/>
    <property type="match status" value="1"/>
</dbReference>
<dbReference type="EMBL" id="CACSLK010024540">
    <property type="protein sequence ID" value="CAA0823722.1"/>
    <property type="molecule type" value="Genomic_DNA"/>
</dbReference>